<proteinExistence type="predicted"/>
<reference evidence="2 3" key="1">
    <citation type="journal article" date="2016" name="Nat. Commun.">
        <title>Ectomycorrhizal ecology is imprinted in the genome of the dominant symbiotic fungus Cenococcum geophilum.</title>
        <authorList>
            <consortium name="DOE Joint Genome Institute"/>
            <person name="Peter M."/>
            <person name="Kohler A."/>
            <person name="Ohm R.A."/>
            <person name="Kuo A."/>
            <person name="Krutzmann J."/>
            <person name="Morin E."/>
            <person name="Arend M."/>
            <person name="Barry K.W."/>
            <person name="Binder M."/>
            <person name="Choi C."/>
            <person name="Clum A."/>
            <person name="Copeland A."/>
            <person name="Grisel N."/>
            <person name="Haridas S."/>
            <person name="Kipfer T."/>
            <person name="LaButti K."/>
            <person name="Lindquist E."/>
            <person name="Lipzen A."/>
            <person name="Maire R."/>
            <person name="Meier B."/>
            <person name="Mihaltcheva S."/>
            <person name="Molinier V."/>
            <person name="Murat C."/>
            <person name="Poggeler S."/>
            <person name="Quandt C.A."/>
            <person name="Sperisen C."/>
            <person name="Tritt A."/>
            <person name="Tisserant E."/>
            <person name="Crous P.W."/>
            <person name="Henrissat B."/>
            <person name="Nehls U."/>
            <person name="Egli S."/>
            <person name="Spatafora J.W."/>
            <person name="Grigoriev I.V."/>
            <person name="Martin F.M."/>
        </authorList>
    </citation>
    <scope>NUCLEOTIDE SEQUENCE [LARGE SCALE GENOMIC DNA]</scope>
    <source>
        <strain evidence="2 3">CBS 207.34</strain>
    </source>
</reference>
<keyword evidence="3" id="KW-1185">Reference proteome</keyword>
<organism evidence="2 3">
    <name type="scientific">Glonium stellatum</name>
    <dbReference type="NCBI Taxonomy" id="574774"/>
    <lineage>
        <taxon>Eukaryota</taxon>
        <taxon>Fungi</taxon>
        <taxon>Dikarya</taxon>
        <taxon>Ascomycota</taxon>
        <taxon>Pezizomycotina</taxon>
        <taxon>Dothideomycetes</taxon>
        <taxon>Pleosporomycetidae</taxon>
        <taxon>Gloniales</taxon>
        <taxon>Gloniaceae</taxon>
        <taxon>Glonium</taxon>
    </lineage>
</organism>
<dbReference type="OrthoDB" id="5430717at2759"/>
<dbReference type="Proteomes" id="UP000250140">
    <property type="component" value="Unassembled WGS sequence"/>
</dbReference>
<feature type="non-terminal residue" evidence="2">
    <location>
        <position position="168"/>
    </location>
</feature>
<dbReference type="EMBL" id="KV750128">
    <property type="protein sequence ID" value="OCL06130.1"/>
    <property type="molecule type" value="Genomic_DNA"/>
</dbReference>
<protein>
    <submittedName>
        <fullName evidence="2">Uncharacterized protein</fullName>
    </submittedName>
</protein>
<sequence length="168" mass="19202">HTWRKRIQPARSKTPIVEDSEDRHSEHGSTSEVTTPRRRPKLSKYISSYLAITTPVKPDEFSCNFWDTLGEPVIYEPKADSLQVLESISATLISSPHKPLPIQQNSGLLCLLEDYRGLRLKKDKIEELLKQTLEGFREAQERWTAEEAGYGAEIKRLELIIARGKQGM</sequence>
<evidence type="ECO:0000313" key="2">
    <source>
        <dbReference type="EMBL" id="OCL06130.1"/>
    </source>
</evidence>
<evidence type="ECO:0000256" key="1">
    <source>
        <dbReference type="SAM" id="MobiDB-lite"/>
    </source>
</evidence>
<feature type="region of interest" description="Disordered" evidence="1">
    <location>
        <begin position="1"/>
        <end position="38"/>
    </location>
</feature>
<accession>A0A8E2EWE9</accession>
<dbReference type="AlphaFoldDB" id="A0A8E2EWE9"/>
<evidence type="ECO:0000313" key="3">
    <source>
        <dbReference type="Proteomes" id="UP000250140"/>
    </source>
</evidence>
<gene>
    <name evidence="2" type="ORF">AOQ84DRAFT_248761</name>
</gene>
<name>A0A8E2EWE9_9PEZI</name>
<feature type="non-terminal residue" evidence="2">
    <location>
        <position position="1"/>
    </location>
</feature>